<gene>
    <name evidence="2" type="ORF">B0F90DRAFT_230068</name>
</gene>
<dbReference type="AlphaFoldDB" id="A0AAD4QIK7"/>
<keyword evidence="1" id="KW-0812">Transmembrane</keyword>
<proteinExistence type="predicted"/>
<keyword evidence="3" id="KW-1185">Reference proteome</keyword>
<evidence type="ECO:0000313" key="3">
    <source>
        <dbReference type="Proteomes" id="UP001203297"/>
    </source>
</evidence>
<evidence type="ECO:0000313" key="2">
    <source>
        <dbReference type="EMBL" id="KAI0292681.1"/>
    </source>
</evidence>
<dbReference type="Proteomes" id="UP001203297">
    <property type="component" value="Unassembled WGS sequence"/>
</dbReference>
<comment type="caution">
    <text evidence="2">The sequence shown here is derived from an EMBL/GenBank/DDBJ whole genome shotgun (WGS) entry which is preliminary data.</text>
</comment>
<evidence type="ECO:0000256" key="1">
    <source>
        <dbReference type="SAM" id="Phobius"/>
    </source>
</evidence>
<protein>
    <submittedName>
        <fullName evidence="2">Uncharacterized protein</fullName>
    </submittedName>
</protein>
<organism evidence="2 3">
    <name type="scientific">Multifurca ochricompacta</name>
    <dbReference type="NCBI Taxonomy" id="376703"/>
    <lineage>
        <taxon>Eukaryota</taxon>
        <taxon>Fungi</taxon>
        <taxon>Dikarya</taxon>
        <taxon>Basidiomycota</taxon>
        <taxon>Agaricomycotina</taxon>
        <taxon>Agaricomycetes</taxon>
        <taxon>Russulales</taxon>
        <taxon>Russulaceae</taxon>
        <taxon>Multifurca</taxon>
    </lineage>
</organism>
<sequence length="159" mass="18175">MYMRAYVLSMRLGCHFHTHSDLPTPAFNMANGLQSWKAFGEIDIFYQSAFDEHSFSCIHHPSISLLSPSTSLLGWEKLTLLRTHSLQIRTVGSIWPLTARKPYVADVTLRIEVRGEFEVERPSQGLICLVFSCLTCLFFLKIQFVFCVQLPKARGSYLL</sequence>
<feature type="transmembrane region" description="Helical" evidence="1">
    <location>
        <begin position="126"/>
        <end position="146"/>
    </location>
</feature>
<reference evidence="2" key="1">
    <citation type="journal article" date="2022" name="New Phytol.">
        <title>Evolutionary transition to the ectomycorrhizal habit in the genomes of a hyperdiverse lineage of mushroom-forming fungi.</title>
        <authorList>
            <person name="Looney B."/>
            <person name="Miyauchi S."/>
            <person name="Morin E."/>
            <person name="Drula E."/>
            <person name="Courty P.E."/>
            <person name="Kohler A."/>
            <person name="Kuo A."/>
            <person name="LaButti K."/>
            <person name="Pangilinan J."/>
            <person name="Lipzen A."/>
            <person name="Riley R."/>
            <person name="Andreopoulos W."/>
            <person name="He G."/>
            <person name="Johnson J."/>
            <person name="Nolan M."/>
            <person name="Tritt A."/>
            <person name="Barry K.W."/>
            <person name="Grigoriev I.V."/>
            <person name="Nagy L.G."/>
            <person name="Hibbett D."/>
            <person name="Henrissat B."/>
            <person name="Matheny P.B."/>
            <person name="Labbe J."/>
            <person name="Martin F.M."/>
        </authorList>
    </citation>
    <scope>NUCLEOTIDE SEQUENCE</scope>
    <source>
        <strain evidence="2">BPL690</strain>
    </source>
</reference>
<accession>A0AAD4QIK7</accession>
<keyword evidence="1" id="KW-1133">Transmembrane helix</keyword>
<keyword evidence="1" id="KW-0472">Membrane</keyword>
<name>A0AAD4QIK7_9AGAM</name>
<dbReference type="EMBL" id="WTXG01000114">
    <property type="protein sequence ID" value="KAI0292681.1"/>
    <property type="molecule type" value="Genomic_DNA"/>
</dbReference>